<reference evidence="1 2" key="1">
    <citation type="journal article" date="2020" name="BMC Genomics">
        <title>Intraspecific diversification of the crop wild relative Brassica cretica Lam. using demographic model selection.</title>
        <authorList>
            <person name="Kioukis A."/>
            <person name="Michalopoulou V.A."/>
            <person name="Briers L."/>
            <person name="Pirintsos S."/>
            <person name="Studholme D.J."/>
            <person name="Pavlidis P."/>
            <person name="Sarris P.F."/>
        </authorList>
    </citation>
    <scope>NUCLEOTIDE SEQUENCE [LARGE SCALE GENOMIC DNA]</scope>
    <source>
        <strain evidence="2">cv. PFS-1207/04</strain>
    </source>
</reference>
<evidence type="ECO:0000313" key="1">
    <source>
        <dbReference type="EMBL" id="KAF3563062.1"/>
    </source>
</evidence>
<dbReference type="EMBL" id="QGKV02000759">
    <property type="protein sequence ID" value="KAF3563062.1"/>
    <property type="molecule type" value="Genomic_DNA"/>
</dbReference>
<organism evidence="1 2">
    <name type="scientific">Brassica cretica</name>
    <name type="common">Mustard</name>
    <dbReference type="NCBI Taxonomy" id="69181"/>
    <lineage>
        <taxon>Eukaryota</taxon>
        <taxon>Viridiplantae</taxon>
        <taxon>Streptophyta</taxon>
        <taxon>Embryophyta</taxon>
        <taxon>Tracheophyta</taxon>
        <taxon>Spermatophyta</taxon>
        <taxon>Magnoliopsida</taxon>
        <taxon>eudicotyledons</taxon>
        <taxon>Gunneridae</taxon>
        <taxon>Pentapetalae</taxon>
        <taxon>rosids</taxon>
        <taxon>malvids</taxon>
        <taxon>Brassicales</taxon>
        <taxon>Brassicaceae</taxon>
        <taxon>Brassiceae</taxon>
        <taxon>Brassica</taxon>
    </lineage>
</organism>
<sequence length="66" mass="7379">MIVEWPAWDDHSTILEWFDGRTTRRSSSGSMVGPLDDHRVACSCSDHSTIVEQSVSLAGCSEHVFR</sequence>
<comment type="caution">
    <text evidence="1">The sequence shown here is derived from an EMBL/GenBank/DDBJ whole genome shotgun (WGS) entry which is preliminary data.</text>
</comment>
<protein>
    <submittedName>
        <fullName evidence="1">Uncharacterized protein</fullName>
    </submittedName>
</protein>
<gene>
    <name evidence="1" type="ORF">DY000_02015770</name>
</gene>
<dbReference type="Proteomes" id="UP000266723">
    <property type="component" value="Unassembled WGS sequence"/>
</dbReference>
<evidence type="ECO:0000313" key="2">
    <source>
        <dbReference type="Proteomes" id="UP000266723"/>
    </source>
</evidence>
<proteinExistence type="predicted"/>
<keyword evidence="2" id="KW-1185">Reference proteome</keyword>
<accession>A0ABQ7CT76</accession>
<name>A0ABQ7CT76_BRACR</name>